<name>A0ACC0K4R2_CHOFU</name>
<evidence type="ECO:0000313" key="2">
    <source>
        <dbReference type="Proteomes" id="UP001064048"/>
    </source>
</evidence>
<organism evidence="1 2">
    <name type="scientific">Choristoneura fumiferana</name>
    <name type="common">Spruce budworm moth</name>
    <name type="synonym">Archips fumiferana</name>
    <dbReference type="NCBI Taxonomy" id="7141"/>
    <lineage>
        <taxon>Eukaryota</taxon>
        <taxon>Metazoa</taxon>
        <taxon>Ecdysozoa</taxon>
        <taxon>Arthropoda</taxon>
        <taxon>Hexapoda</taxon>
        <taxon>Insecta</taxon>
        <taxon>Pterygota</taxon>
        <taxon>Neoptera</taxon>
        <taxon>Endopterygota</taxon>
        <taxon>Lepidoptera</taxon>
        <taxon>Glossata</taxon>
        <taxon>Ditrysia</taxon>
        <taxon>Tortricoidea</taxon>
        <taxon>Tortricidae</taxon>
        <taxon>Tortricinae</taxon>
        <taxon>Choristoneura</taxon>
    </lineage>
</organism>
<proteinExistence type="predicted"/>
<protein>
    <submittedName>
        <fullName evidence="1">Uncharacterized protein</fullName>
    </submittedName>
</protein>
<dbReference type="EMBL" id="CM046131">
    <property type="protein sequence ID" value="KAI8431245.1"/>
    <property type="molecule type" value="Genomic_DNA"/>
</dbReference>
<dbReference type="Proteomes" id="UP001064048">
    <property type="component" value="Chromosome Z"/>
</dbReference>
<accession>A0ACC0K4R2</accession>
<evidence type="ECO:0000313" key="1">
    <source>
        <dbReference type="EMBL" id="KAI8431245.1"/>
    </source>
</evidence>
<sequence>MTMTETEISQNIAMWLTVLIIVLVICLFLYLDTVKPSNFPPGPKWIPIFGSALEIYRMRQKTKYLYKVVKKLSETYCRDSPLLGLKIGIDRIIMVNSLEAHKEMLYNEDCDGRPNSIFYTTRTWGLRRGVLLCDGELWKEQRRFLLKHLKEYGFGRKGMGDIASFEAAHIVKDLRALIDSNKEGGIIRMHNFFNVYILNTLWTMLAGLRYEPTDPQMKVLQDLLFGLFSTIDMVGTVFSHFPILSVVAPSKSGYKSFVKTHERIWKFLREELERHKQDFDPEKEDKDFMDVYIRLVAICMDMFMAGTETTSKSMGFGFSYMVQDVEVQRRAQEEIDRVVGVDRAPCLEDRANMPYNEAIVHECVRHFMGRTFSVPHRAIRDTDTMVVGNFTSILMDEALFPEPYAFKPERFLLNGKIHIPEHYFPFGLSKHRCMGEVLAKCEIFVFTTTLLQSYTFYPVDGEAPSLEHIDGATPAAAPFKTLVVPRPHVAENWIPIKMLLHFLFLTTAAAEMSPKIVGGGEADIEDWPFIVFIAIIGTEAAATCGGSLISAQTVLTAAHCLDDVTDNKQNFNEFKYTILMGHQKFQHSKMVRSVSDYETHHNYDPSATACDIGIMFLSKPVQFSTTVKKVLLMKKLSYKKDKLMQVAGWGAWKVDFPSNSLTLKSLAQTLLPAKNGDSGGPLVRAGSQVQMGIVSYRAENYGITVYTSVPHYYKWIEDTQKRLYMAHCVEKAKRHSHGHHVVLKLASKTKVGGVTFSDYEEK</sequence>
<comment type="caution">
    <text evidence="1">The sequence shown here is derived from an EMBL/GenBank/DDBJ whole genome shotgun (WGS) entry which is preliminary data.</text>
</comment>
<reference evidence="1 2" key="1">
    <citation type="journal article" date="2022" name="Genome Biol. Evol.">
        <title>The Spruce Budworm Genome: Reconstructing the Evolutionary History of Antifreeze Proteins.</title>
        <authorList>
            <person name="Beliveau C."/>
            <person name="Gagne P."/>
            <person name="Picq S."/>
            <person name="Vernygora O."/>
            <person name="Keeling C.I."/>
            <person name="Pinkney K."/>
            <person name="Doucet D."/>
            <person name="Wen F."/>
            <person name="Johnston J.S."/>
            <person name="Maaroufi H."/>
            <person name="Boyle B."/>
            <person name="Laroche J."/>
            <person name="Dewar K."/>
            <person name="Juretic N."/>
            <person name="Blackburn G."/>
            <person name="Nisole A."/>
            <person name="Brunet B."/>
            <person name="Brandao M."/>
            <person name="Lumley L."/>
            <person name="Duan J."/>
            <person name="Quan G."/>
            <person name="Lucarotti C.J."/>
            <person name="Roe A.D."/>
            <person name="Sperling F.A.H."/>
            <person name="Levesque R.C."/>
            <person name="Cusson M."/>
        </authorList>
    </citation>
    <scope>NUCLEOTIDE SEQUENCE [LARGE SCALE GENOMIC DNA]</scope>
    <source>
        <strain evidence="1">Glfc:IPQL:Cfum</strain>
    </source>
</reference>
<keyword evidence="2" id="KW-1185">Reference proteome</keyword>
<gene>
    <name evidence="1" type="ORF">MSG28_001280</name>
</gene>